<reference evidence="2 3" key="1">
    <citation type="journal article" date="2016" name="Mol. Biol. Evol.">
        <title>Comparative Genomics of Early-Diverging Mushroom-Forming Fungi Provides Insights into the Origins of Lignocellulose Decay Capabilities.</title>
        <authorList>
            <person name="Nagy L.G."/>
            <person name="Riley R."/>
            <person name="Tritt A."/>
            <person name="Adam C."/>
            <person name="Daum C."/>
            <person name="Floudas D."/>
            <person name="Sun H."/>
            <person name="Yadav J.S."/>
            <person name="Pangilinan J."/>
            <person name="Larsson K.H."/>
            <person name="Matsuura K."/>
            <person name="Barry K."/>
            <person name="Labutti K."/>
            <person name="Kuo R."/>
            <person name="Ohm R.A."/>
            <person name="Bhattacharya S.S."/>
            <person name="Shirouzu T."/>
            <person name="Yoshinaga Y."/>
            <person name="Martin F.M."/>
            <person name="Grigoriev I.V."/>
            <person name="Hibbett D.S."/>
        </authorList>
    </citation>
    <scope>NUCLEOTIDE SEQUENCE [LARGE SCALE GENOMIC DNA]</scope>
    <source>
        <strain evidence="2 3">93-53</strain>
    </source>
</reference>
<dbReference type="STRING" id="1314785.A0A165CVZ3"/>
<dbReference type="InParanoid" id="A0A165CVZ3"/>
<keyword evidence="3" id="KW-1185">Reference proteome</keyword>
<name>A0A165CVZ3_9APHY</name>
<evidence type="ECO:0000313" key="2">
    <source>
        <dbReference type="EMBL" id="KZT03540.1"/>
    </source>
</evidence>
<gene>
    <name evidence="2" type="ORF">LAESUDRAFT_636720</name>
</gene>
<dbReference type="RefSeq" id="XP_040761280.1">
    <property type="nucleotide sequence ID" value="XM_040903461.1"/>
</dbReference>
<feature type="non-terminal residue" evidence="2">
    <location>
        <position position="1"/>
    </location>
</feature>
<organism evidence="2 3">
    <name type="scientific">Laetiporus sulphureus 93-53</name>
    <dbReference type="NCBI Taxonomy" id="1314785"/>
    <lineage>
        <taxon>Eukaryota</taxon>
        <taxon>Fungi</taxon>
        <taxon>Dikarya</taxon>
        <taxon>Basidiomycota</taxon>
        <taxon>Agaricomycotina</taxon>
        <taxon>Agaricomycetes</taxon>
        <taxon>Polyporales</taxon>
        <taxon>Laetiporus</taxon>
    </lineage>
</organism>
<dbReference type="InterPro" id="IPR025476">
    <property type="entry name" value="Helitron_helicase-like"/>
</dbReference>
<feature type="domain" description="Helitron helicase-like" evidence="1">
    <location>
        <begin position="1"/>
        <end position="27"/>
    </location>
</feature>
<dbReference type="Pfam" id="PF14214">
    <property type="entry name" value="Helitron_like_N"/>
    <property type="match status" value="1"/>
</dbReference>
<evidence type="ECO:0000259" key="1">
    <source>
        <dbReference type="Pfam" id="PF14214"/>
    </source>
</evidence>
<protein>
    <recommendedName>
        <fullName evidence="1">Helitron helicase-like domain-containing protein</fullName>
    </recommendedName>
</protein>
<dbReference type="GeneID" id="63820492"/>
<proteinExistence type="predicted"/>
<evidence type="ECO:0000313" key="3">
    <source>
        <dbReference type="Proteomes" id="UP000076871"/>
    </source>
</evidence>
<feature type="non-terminal residue" evidence="2">
    <location>
        <position position="55"/>
    </location>
</feature>
<sequence length="55" mass="6295">GVFGYVNAYFGTVESQGRGTLHLHMLIWLKDSPTSDEMSSLLRTEEFRQKMVAFI</sequence>
<dbReference type="OrthoDB" id="2802634at2759"/>
<accession>A0A165CVZ3</accession>
<dbReference type="EMBL" id="KV427643">
    <property type="protein sequence ID" value="KZT03540.1"/>
    <property type="molecule type" value="Genomic_DNA"/>
</dbReference>
<dbReference type="AlphaFoldDB" id="A0A165CVZ3"/>
<dbReference type="Proteomes" id="UP000076871">
    <property type="component" value="Unassembled WGS sequence"/>
</dbReference>